<keyword evidence="1" id="KW-0472">Membrane</keyword>
<protein>
    <submittedName>
        <fullName evidence="3">Uncharacterized protein</fullName>
    </submittedName>
</protein>
<feature type="chain" id="PRO_5040241063" evidence="2">
    <location>
        <begin position="24"/>
        <end position="596"/>
    </location>
</feature>
<gene>
    <name evidence="3" type="ORF">BJ322DRAFT_1020482</name>
</gene>
<name>A0A9P6HI54_9AGAM</name>
<evidence type="ECO:0000313" key="3">
    <source>
        <dbReference type="EMBL" id="KAF9786454.1"/>
    </source>
</evidence>
<feature type="signal peptide" evidence="2">
    <location>
        <begin position="1"/>
        <end position="23"/>
    </location>
</feature>
<reference evidence="3" key="1">
    <citation type="journal article" date="2020" name="Nat. Commun.">
        <title>Large-scale genome sequencing of mycorrhizal fungi provides insights into the early evolution of symbiotic traits.</title>
        <authorList>
            <person name="Miyauchi S."/>
            <person name="Kiss E."/>
            <person name="Kuo A."/>
            <person name="Drula E."/>
            <person name="Kohler A."/>
            <person name="Sanchez-Garcia M."/>
            <person name="Morin E."/>
            <person name="Andreopoulos B."/>
            <person name="Barry K.W."/>
            <person name="Bonito G."/>
            <person name="Buee M."/>
            <person name="Carver A."/>
            <person name="Chen C."/>
            <person name="Cichocki N."/>
            <person name="Clum A."/>
            <person name="Culley D."/>
            <person name="Crous P.W."/>
            <person name="Fauchery L."/>
            <person name="Girlanda M."/>
            <person name="Hayes R.D."/>
            <person name="Keri Z."/>
            <person name="LaButti K."/>
            <person name="Lipzen A."/>
            <person name="Lombard V."/>
            <person name="Magnuson J."/>
            <person name="Maillard F."/>
            <person name="Murat C."/>
            <person name="Nolan M."/>
            <person name="Ohm R.A."/>
            <person name="Pangilinan J."/>
            <person name="Pereira M.F."/>
            <person name="Perotto S."/>
            <person name="Peter M."/>
            <person name="Pfister S."/>
            <person name="Riley R."/>
            <person name="Sitrit Y."/>
            <person name="Stielow J.B."/>
            <person name="Szollosi G."/>
            <person name="Zifcakova L."/>
            <person name="Stursova M."/>
            <person name="Spatafora J.W."/>
            <person name="Tedersoo L."/>
            <person name="Vaario L.M."/>
            <person name="Yamada A."/>
            <person name="Yan M."/>
            <person name="Wang P."/>
            <person name="Xu J."/>
            <person name="Bruns T."/>
            <person name="Baldrian P."/>
            <person name="Vilgalys R."/>
            <person name="Dunand C."/>
            <person name="Henrissat B."/>
            <person name="Grigoriev I.V."/>
            <person name="Hibbett D."/>
            <person name="Nagy L.G."/>
            <person name="Martin F.M."/>
        </authorList>
    </citation>
    <scope>NUCLEOTIDE SEQUENCE</scope>
    <source>
        <strain evidence="3">UH-Tt-Lm1</strain>
    </source>
</reference>
<accession>A0A9P6HI54</accession>
<comment type="caution">
    <text evidence="3">The sequence shown here is derived from an EMBL/GenBank/DDBJ whole genome shotgun (WGS) entry which is preliminary data.</text>
</comment>
<reference evidence="3" key="2">
    <citation type="submission" date="2020-11" db="EMBL/GenBank/DDBJ databases">
        <authorList>
            <consortium name="DOE Joint Genome Institute"/>
            <person name="Kuo A."/>
            <person name="Miyauchi S."/>
            <person name="Kiss E."/>
            <person name="Drula E."/>
            <person name="Kohler A."/>
            <person name="Sanchez-Garcia M."/>
            <person name="Andreopoulos B."/>
            <person name="Barry K.W."/>
            <person name="Bonito G."/>
            <person name="Buee M."/>
            <person name="Carver A."/>
            <person name="Chen C."/>
            <person name="Cichocki N."/>
            <person name="Clum A."/>
            <person name="Culley D."/>
            <person name="Crous P.W."/>
            <person name="Fauchery L."/>
            <person name="Girlanda M."/>
            <person name="Hayes R."/>
            <person name="Keri Z."/>
            <person name="Labutti K."/>
            <person name="Lipzen A."/>
            <person name="Lombard V."/>
            <person name="Magnuson J."/>
            <person name="Maillard F."/>
            <person name="Morin E."/>
            <person name="Murat C."/>
            <person name="Nolan M."/>
            <person name="Ohm R."/>
            <person name="Pangilinan J."/>
            <person name="Pereira M."/>
            <person name="Perotto S."/>
            <person name="Peter M."/>
            <person name="Riley R."/>
            <person name="Sitrit Y."/>
            <person name="Stielow B."/>
            <person name="Szollosi G."/>
            <person name="Zifcakova L."/>
            <person name="Stursova M."/>
            <person name="Spatafora J.W."/>
            <person name="Tedersoo L."/>
            <person name="Vaario L.-M."/>
            <person name="Yamada A."/>
            <person name="Yan M."/>
            <person name="Wang P."/>
            <person name="Xu J."/>
            <person name="Bruns T."/>
            <person name="Baldrian P."/>
            <person name="Vilgalys R."/>
            <person name="Henrissat B."/>
            <person name="Grigoriev I.V."/>
            <person name="Hibbett D."/>
            <person name="Nagy L.G."/>
            <person name="Martin F.M."/>
        </authorList>
    </citation>
    <scope>NUCLEOTIDE SEQUENCE</scope>
    <source>
        <strain evidence="3">UH-Tt-Lm1</strain>
    </source>
</reference>
<dbReference type="EMBL" id="WIUZ02000006">
    <property type="protein sequence ID" value="KAF9786454.1"/>
    <property type="molecule type" value="Genomic_DNA"/>
</dbReference>
<feature type="transmembrane region" description="Helical" evidence="1">
    <location>
        <begin position="109"/>
        <end position="131"/>
    </location>
</feature>
<evidence type="ECO:0000313" key="4">
    <source>
        <dbReference type="Proteomes" id="UP000736335"/>
    </source>
</evidence>
<keyword evidence="2" id="KW-0732">Signal</keyword>
<feature type="transmembrane region" description="Helical" evidence="1">
    <location>
        <begin position="446"/>
        <end position="467"/>
    </location>
</feature>
<keyword evidence="4" id="KW-1185">Reference proteome</keyword>
<feature type="transmembrane region" description="Helical" evidence="1">
    <location>
        <begin position="196"/>
        <end position="218"/>
    </location>
</feature>
<proteinExistence type="predicted"/>
<sequence length="596" mass="66137">MRSTGSVKLFLFISFFFVSVSTSHTFTRCLETFRANGNATGGTDFFGRPVNDSRDAVGLTYEQCMVSCGAGQEPFNWSIFSQQFSAWLLPWLALVSQLPFGAESRIDNLISVALTVGSPTLAAFSLFITALNTRWGNERFSTIKYPNHENAAKALIYLQQVPLRLTTSEGLLASLIVLPENDDWWESLVDRLQQTYTWTIAAATSVAWVMIALIFTIADSVMNLGSNVNSSGQGAGILWLWLVPMVVGWLWVPVCSYEKLKAAINKANEIAFVTAPEKPSQVNNAVGINPPRRASEVSDMQGLGIYEKKEVFTQDAARTAPVFNYARIWEWHSAVEMVAQAFESADRMAKRHTPVNFRNGWKFTDERRVTHHRDNRVGSLEQVQAYCGFDGWEDDEPNPPMPSGVWIRIFVASLFALGLQWSTTASAAITVIFTPTTGLGCRSGTYILYGMISTTIWLTLLLSSYLAHLAKLHHHDRGETSSSGFDFSNLAEGLATFLRRLSTFAAVCNTLCIILACVFQFSDVFSTCYCNSSVLGRGAQRAYDVIAPGYDYDITKAAWIYAVRSAQKIFSRARCNHVAQNLSPRTNSPITSRGTR</sequence>
<keyword evidence="1" id="KW-1133">Transmembrane helix</keyword>
<evidence type="ECO:0000256" key="2">
    <source>
        <dbReference type="SAM" id="SignalP"/>
    </source>
</evidence>
<dbReference type="OrthoDB" id="5392263at2759"/>
<dbReference type="AlphaFoldDB" id="A0A9P6HI54"/>
<keyword evidence="1" id="KW-0812">Transmembrane</keyword>
<feature type="transmembrane region" description="Helical" evidence="1">
    <location>
        <begin position="238"/>
        <end position="257"/>
    </location>
</feature>
<organism evidence="3 4">
    <name type="scientific">Thelephora terrestris</name>
    <dbReference type="NCBI Taxonomy" id="56493"/>
    <lineage>
        <taxon>Eukaryota</taxon>
        <taxon>Fungi</taxon>
        <taxon>Dikarya</taxon>
        <taxon>Basidiomycota</taxon>
        <taxon>Agaricomycotina</taxon>
        <taxon>Agaricomycetes</taxon>
        <taxon>Thelephorales</taxon>
        <taxon>Thelephoraceae</taxon>
        <taxon>Thelephora</taxon>
    </lineage>
</organism>
<dbReference type="Proteomes" id="UP000736335">
    <property type="component" value="Unassembled WGS sequence"/>
</dbReference>
<evidence type="ECO:0000256" key="1">
    <source>
        <dbReference type="SAM" id="Phobius"/>
    </source>
</evidence>
<feature type="transmembrane region" description="Helical" evidence="1">
    <location>
        <begin position="409"/>
        <end position="434"/>
    </location>
</feature>